<dbReference type="GO" id="GO:0005886">
    <property type="term" value="C:plasma membrane"/>
    <property type="evidence" value="ECO:0007669"/>
    <property type="project" value="UniProtKB-SubCell"/>
</dbReference>
<reference evidence="11 15" key="5">
    <citation type="submission" date="2018-06" db="EMBL/GenBank/DDBJ databases">
        <title>Serratia marcescens genome sequencing and assembly.</title>
        <authorList>
            <person name="Martins R.C.R."/>
            <person name="Perdigao-Neto L.V."/>
            <person name="Costa S.F."/>
            <person name="Levin A.S.S."/>
        </authorList>
    </citation>
    <scope>NUCLEOTIDE SEQUENCE [LARGE SCALE GENOMIC DNA]</scope>
    <source>
        <strain evidence="11 15">1283</strain>
    </source>
</reference>
<reference evidence="12 16" key="7">
    <citation type="submission" date="2019-06" db="EMBL/GenBank/DDBJ databases">
        <authorList>
            <person name="Deangelis K."/>
            <person name="Huntemann M."/>
            <person name="Clum A."/>
            <person name="Pillay M."/>
            <person name="Palaniappan K."/>
            <person name="Varghese N."/>
            <person name="Mikhailova N."/>
            <person name="Stamatis D."/>
            <person name="Reddy T."/>
            <person name="Daum C."/>
            <person name="Shapiro N."/>
            <person name="Ivanova N."/>
            <person name="Kyrpides N."/>
            <person name="Woyke T."/>
        </authorList>
    </citation>
    <scope>NUCLEOTIDE SEQUENCE [LARGE SCALE GENOMIC DNA]</scope>
    <source>
        <strain evidence="12 16">106R</strain>
    </source>
</reference>
<dbReference type="PANTHER" id="PTHR30086">
    <property type="entry name" value="ARGININE EXPORTER PROTEIN ARGO"/>
    <property type="match status" value="1"/>
</dbReference>
<reference evidence="9 17" key="9">
    <citation type="submission" date="2023-11" db="EMBL/GenBank/DDBJ databases">
        <title>Detection of rare carbapenemases in Enterobacterales - comparison of two colorimetric and two CIM-based carbapenemase assays.</title>
        <authorList>
            <person name="Schaffarczyk L."/>
            <person name="Noster J."/>
            <person name="Stelzer Y."/>
            <person name="Sattler J."/>
            <person name="Gatermann S."/>
            <person name="Hamprecht A."/>
        </authorList>
    </citation>
    <scope>NUCLEOTIDE SEQUENCE [LARGE SCALE GENOMIC DNA]</scope>
    <source>
        <strain evidence="9 17">CIM-Carb-136</strain>
    </source>
</reference>
<feature type="transmembrane region" description="Helical" evidence="7">
    <location>
        <begin position="140"/>
        <end position="160"/>
    </location>
</feature>
<dbReference type="Proteomes" id="UP000320710">
    <property type="component" value="Unassembled WGS sequence"/>
</dbReference>
<reference evidence="12 16" key="8">
    <citation type="submission" date="2019-07" db="EMBL/GenBank/DDBJ databases">
        <title>Investigation of anaerobic lignin degradation for improved lignocellulosic biofuels.</title>
        <authorList>
            <person name="Deangelis K.PhD."/>
        </authorList>
    </citation>
    <scope>NUCLEOTIDE SEQUENCE [LARGE SCALE GENOMIC DNA]</scope>
    <source>
        <strain evidence="12 16">106R</strain>
    </source>
</reference>
<evidence type="ECO:0000256" key="4">
    <source>
        <dbReference type="ARBA" id="ARBA00022970"/>
    </source>
</evidence>
<evidence type="ECO:0000313" key="11">
    <source>
        <dbReference type="EMBL" id="PYA64702.1"/>
    </source>
</evidence>
<keyword evidence="2" id="KW-1003">Cell membrane</keyword>
<sequence length="202" mass="21865">MLDSAFVSYVTVMSITPGPNNLLLASSGVNFGLRRTLPMLLGICVGCAVQLAIIIPLLALALSWAGVIRLPLAVIGCAYLLWLSWKLFQAASPDAKEQAQPMSLLNGALFQAVNPKAWLMVINVAILFTPREGATFVHTLSVIAGFALLNLPCVLLWAVLGDRLRNALRVTWKLRAFNGVMSGLMAATALWLLFDEWRAAFA</sequence>
<keyword evidence="3 7" id="KW-0812">Transmembrane</keyword>
<feature type="transmembrane region" description="Helical" evidence="7">
    <location>
        <begin position="6"/>
        <end position="25"/>
    </location>
</feature>
<feature type="transmembrane region" description="Helical" evidence="7">
    <location>
        <begin position="108"/>
        <end position="128"/>
    </location>
</feature>
<keyword evidence="4" id="KW-0813">Transport</keyword>
<dbReference type="InterPro" id="IPR001123">
    <property type="entry name" value="LeuE-type"/>
</dbReference>
<evidence type="ECO:0000256" key="5">
    <source>
        <dbReference type="ARBA" id="ARBA00022989"/>
    </source>
</evidence>
<keyword evidence="4" id="KW-0029">Amino-acid transport</keyword>
<evidence type="ECO:0000313" key="17">
    <source>
        <dbReference type="Proteomes" id="UP001275057"/>
    </source>
</evidence>
<accession>A0A0G3SMP0</accession>
<reference evidence="10" key="2">
    <citation type="journal article" date="2017" name="PLoS ONE">
        <title>Genomic and phenotypic characterisation of fluoroquinolone resistance mechanisms in Enterobacteriaceae in Durban, South Africa.</title>
        <authorList>
            <person name="Osei Sekyere J."/>
            <person name="Amoako D.G."/>
        </authorList>
    </citation>
    <scope>NUCLEOTIDE SEQUENCE</scope>
    <source>
        <strain evidence="10">945174350</strain>
    </source>
</reference>
<evidence type="ECO:0000313" key="15">
    <source>
        <dbReference type="Proteomes" id="UP000247823"/>
    </source>
</evidence>
<dbReference type="EMBL" id="LJEX02000079">
    <property type="protein sequence ID" value="OCO86486.1"/>
    <property type="molecule type" value="Genomic_DNA"/>
</dbReference>
<dbReference type="GO" id="GO:0015171">
    <property type="term" value="F:amino acid transmembrane transporter activity"/>
    <property type="evidence" value="ECO:0007669"/>
    <property type="project" value="TreeGrafter"/>
</dbReference>
<evidence type="ECO:0000256" key="2">
    <source>
        <dbReference type="ARBA" id="ARBA00022475"/>
    </source>
</evidence>
<keyword evidence="5 7" id="KW-1133">Transmembrane helix</keyword>
<evidence type="ECO:0000313" key="9">
    <source>
        <dbReference type="EMBL" id="MDX7083074.1"/>
    </source>
</evidence>
<reference evidence="13" key="1">
    <citation type="submission" date="2016-04" db="EMBL/GenBank/DDBJ databases">
        <authorList>
            <person name="Osei Sekyere J."/>
            <person name="Sivertsen A."/>
            <person name="Pedersen A.T."/>
            <person name="Sundsfjord A."/>
        </authorList>
    </citation>
    <scope>NUCLEOTIDE SEQUENCE [LARGE SCALE GENOMIC DNA]</scope>
    <source>
        <strain evidence="13">945174350</strain>
    </source>
</reference>
<dbReference type="EMBL" id="QJQB01000400">
    <property type="protein sequence ID" value="PYA64702.1"/>
    <property type="molecule type" value="Genomic_DNA"/>
</dbReference>
<dbReference type="EMBL" id="VFMJ01000001">
    <property type="protein sequence ID" value="TQI86783.1"/>
    <property type="molecule type" value="Genomic_DNA"/>
</dbReference>
<feature type="transmembrane region" description="Helical" evidence="7">
    <location>
        <begin position="37"/>
        <end position="62"/>
    </location>
</feature>
<reference evidence="11" key="6">
    <citation type="submission" date="2018-06" db="EMBL/GenBank/DDBJ databases">
        <authorList>
            <person name="Martins R.C."/>
            <person name="Perdigao-Neto L.V."/>
            <person name="Costa S.F."/>
            <person name="Levin A.S.S."/>
        </authorList>
    </citation>
    <scope>NUCLEOTIDE SEQUENCE</scope>
    <source>
        <strain evidence="11">1283</strain>
    </source>
</reference>
<evidence type="ECO:0000256" key="1">
    <source>
        <dbReference type="ARBA" id="ARBA00004651"/>
    </source>
</evidence>
<name>A0A0G3SMP0_SERMA</name>
<reference evidence="15" key="4">
    <citation type="submission" date="2018-06" db="EMBL/GenBank/DDBJ databases">
        <title>Serratia marcescens genome sequencing and assembly.</title>
        <authorList>
            <person name="Martins R.C."/>
            <person name="Perdigao-Neto L.V."/>
            <person name="Costa S.F."/>
            <person name="Levin A.S.S."/>
        </authorList>
    </citation>
    <scope>NUCLEOTIDE SEQUENCE [LARGE SCALE GENOMIC DNA]</scope>
    <source>
        <strain evidence="15">1283</strain>
    </source>
</reference>
<evidence type="ECO:0000256" key="3">
    <source>
        <dbReference type="ARBA" id="ARBA00022692"/>
    </source>
</evidence>
<dbReference type="RefSeq" id="WP_038875972.1">
    <property type="nucleotide sequence ID" value="NZ_CABMHU010000103.1"/>
</dbReference>
<evidence type="ECO:0000313" key="16">
    <source>
        <dbReference type="Proteomes" id="UP000320710"/>
    </source>
</evidence>
<evidence type="ECO:0000313" key="10">
    <source>
        <dbReference type="EMBL" id="OCO86486.1"/>
    </source>
</evidence>
<keyword evidence="15" id="KW-1185">Reference proteome</keyword>
<protein>
    <submittedName>
        <fullName evidence="8">LysE family translocator</fullName>
    </submittedName>
    <submittedName>
        <fullName evidence="12">Threonine/homoserine/homoserine lactone efflux protein</fullName>
    </submittedName>
</protein>
<dbReference type="Proteomes" id="UP000245399">
    <property type="component" value="Chromosome"/>
</dbReference>
<evidence type="ECO:0000313" key="13">
    <source>
        <dbReference type="Proteomes" id="UP000050489"/>
    </source>
</evidence>
<organism evidence="10 13">
    <name type="scientific">Serratia marcescens</name>
    <dbReference type="NCBI Taxonomy" id="615"/>
    <lineage>
        <taxon>Bacteria</taxon>
        <taxon>Pseudomonadati</taxon>
        <taxon>Pseudomonadota</taxon>
        <taxon>Gammaproteobacteria</taxon>
        <taxon>Enterobacterales</taxon>
        <taxon>Yersiniaceae</taxon>
        <taxon>Serratia</taxon>
    </lineage>
</organism>
<feature type="transmembrane region" description="Helical" evidence="7">
    <location>
        <begin position="68"/>
        <end position="88"/>
    </location>
</feature>
<proteinExistence type="predicted"/>
<feature type="transmembrane region" description="Helical" evidence="7">
    <location>
        <begin position="172"/>
        <end position="194"/>
    </location>
</feature>
<dbReference type="Proteomes" id="UP000247823">
    <property type="component" value="Unassembled WGS sequence"/>
</dbReference>
<dbReference type="EMBL" id="CP029449">
    <property type="protein sequence ID" value="AWL68827.1"/>
    <property type="molecule type" value="Genomic_DNA"/>
</dbReference>
<comment type="subcellular location">
    <subcellularLocation>
        <location evidence="1">Cell membrane</location>
        <topology evidence="1">Multi-pass membrane protein</topology>
    </subcellularLocation>
</comment>
<evidence type="ECO:0000313" key="8">
    <source>
        <dbReference type="EMBL" id="AWL68827.1"/>
    </source>
</evidence>
<dbReference type="AlphaFoldDB" id="A0A0G3SMP0"/>
<evidence type="ECO:0000313" key="12">
    <source>
        <dbReference type="EMBL" id="TQI86783.1"/>
    </source>
</evidence>
<dbReference type="Proteomes" id="UP001275057">
    <property type="component" value="Unassembled WGS sequence"/>
</dbReference>
<evidence type="ECO:0000256" key="7">
    <source>
        <dbReference type="SAM" id="Phobius"/>
    </source>
</evidence>
<keyword evidence="6 7" id="KW-0472">Membrane</keyword>
<gene>
    <name evidence="10" type="ORF">AN695_0213340</name>
    <name evidence="8" type="ORF">DKC05_14845</name>
    <name evidence="11" type="ORF">DMW51_16900</name>
    <name evidence="12" type="ORF">FHU12_4447</name>
    <name evidence="9" type="ORF">SJ435_11780</name>
</gene>
<dbReference type="GO" id="GO:0033228">
    <property type="term" value="P:cysteine export across plasma membrane"/>
    <property type="evidence" value="ECO:0007669"/>
    <property type="project" value="TreeGrafter"/>
</dbReference>
<evidence type="ECO:0000313" key="14">
    <source>
        <dbReference type="Proteomes" id="UP000245399"/>
    </source>
</evidence>
<reference evidence="8 14" key="3">
    <citation type="submission" date="2018-05" db="EMBL/GenBank/DDBJ databases">
        <title>Klebsiella quasipneumonaiae provides a window into carbapenemase gene transfer, plasmid rearrangements and nosocomial acquisition from the hospital environment.</title>
        <authorList>
            <person name="Mathers A.J."/>
            <person name="Vegesana K."/>
            <person name="Stoesser N."/>
            <person name="Crook D."/>
            <person name="Vaughan A."/>
            <person name="Barry K."/>
            <person name="Parikh H."/>
            <person name="Sebra R."/>
            <person name="Kotay S."/>
            <person name="Walker A.S."/>
            <person name="Sheppard A.E."/>
        </authorList>
    </citation>
    <scope>NUCLEOTIDE SEQUENCE [LARGE SCALE GENOMIC DNA]</scope>
    <source>
        <strain evidence="8 14">CAV1761</strain>
    </source>
</reference>
<dbReference type="EMBL" id="JAXABG010000006">
    <property type="protein sequence ID" value="MDX7083074.1"/>
    <property type="molecule type" value="Genomic_DNA"/>
</dbReference>
<evidence type="ECO:0000256" key="6">
    <source>
        <dbReference type="ARBA" id="ARBA00023136"/>
    </source>
</evidence>
<dbReference type="Pfam" id="PF01810">
    <property type="entry name" value="LysE"/>
    <property type="match status" value="1"/>
</dbReference>
<dbReference type="PANTHER" id="PTHR30086:SF20">
    <property type="entry name" value="ARGININE EXPORTER PROTEIN ARGO-RELATED"/>
    <property type="match status" value="1"/>
</dbReference>
<dbReference type="Proteomes" id="UP000050489">
    <property type="component" value="Unassembled WGS sequence"/>
</dbReference>